<dbReference type="InterPro" id="IPR012338">
    <property type="entry name" value="Beta-lactam/transpept-like"/>
</dbReference>
<evidence type="ECO:0000313" key="3">
    <source>
        <dbReference type="EMBL" id="AWW40493.1"/>
    </source>
</evidence>
<protein>
    <recommendedName>
        <fullName evidence="2">Beta-lactamase class A catalytic domain-containing protein</fullName>
    </recommendedName>
</protein>
<accession>A0A2Z4J7X1</accession>
<sequence length="327" mass="32938">MQPASTRPPCRRTARLAAVAGLLVLGAAATGTVYVQAQAHSGGRAVSSAPTASASHRGTAPASGEASLEPVAPPTKEDHDALLAAAMRTVGVADGADVSVAVLDMDSGRSAAYGDGTFDTASIVKVDILAALLLQAQDAGRRLTAAERAYATAMIEHSDNDSASALWEAVGRAAGLDSANERFGLTGTSGGDGTLWGLTQTTAADQLRLLGQVFGDDSVLDTASRTYLKGLMKGIAAGQRWGVSAVADGTGWALKNGWLPRSATGLWDINSIGRVTVDGRDYLVAALSQGNATKEAGVTLVEAAARAAVSVFTGDATARASASAGAS</sequence>
<dbReference type="AlphaFoldDB" id="A0A2Z4J7X1"/>
<dbReference type="GO" id="GO:0008800">
    <property type="term" value="F:beta-lactamase activity"/>
    <property type="evidence" value="ECO:0007669"/>
    <property type="project" value="InterPro"/>
</dbReference>
<dbReference type="Pfam" id="PF13354">
    <property type="entry name" value="Beta-lactamase2"/>
    <property type="match status" value="1"/>
</dbReference>
<name>A0A2Z4J7X1_9ACTN</name>
<dbReference type="GO" id="GO:0030655">
    <property type="term" value="P:beta-lactam antibiotic catabolic process"/>
    <property type="evidence" value="ECO:0007669"/>
    <property type="project" value="InterPro"/>
</dbReference>
<reference evidence="3 4" key="1">
    <citation type="journal article" date="2019" name="Int. J. Syst. Evol. Microbiol.">
        <title>Streptomyces cadmiisoli sp. nov., a novel actinomycete isolated from cadmium-contaminated soil.</title>
        <authorList>
            <person name="Li K."/>
            <person name="Tang X."/>
            <person name="Zhao J."/>
            <person name="Guo Y."/>
            <person name="Tang Y."/>
            <person name="Gao J."/>
        </authorList>
    </citation>
    <scope>NUCLEOTIDE SEQUENCE [LARGE SCALE GENOMIC DNA]</scope>
    <source>
        <strain evidence="3 4">ZFG47</strain>
    </source>
</reference>
<dbReference type="PANTHER" id="PTHR35333">
    <property type="entry name" value="BETA-LACTAMASE"/>
    <property type="match status" value="1"/>
</dbReference>
<dbReference type="Gene3D" id="3.40.710.10">
    <property type="entry name" value="DD-peptidase/beta-lactamase superfamily"/>
    <property type="match status" value="1"/>
</dbReference>
<dbReference type="Proteomes" id="UP000249616">
    <property type="component" value="Chromosome"/>
</dbReference>
<evidence type="ECO:0000256" key="1">
    <source>
        <dbReference type="SAM" id="MobiDB-lite"/>
    </source>
</evidence>
<dbReference type="GO" id="GO:0046677">
    <property type="term" value="P:response to antibiotic"/>
    <property type="evidence" value="ECO:0007669"/>
    <property type="project" value="InterPro"/>
</dbReference>
<keyword evidence="4" id="KW-1185">Reference proteome</keyword>
<dbReference type="RefSeq" id="WP_112440006.1">
    <property type="nucleotide sequence ID" value="NZ_CP030073.1"/>
</dbReference>
<feature type="region of interest" description="Disordered" evidence="1">
    <location>
        <begin position="45"/>
        <end position="76"/>
    </location>
</feature>
<evidence type="ECO:0000313" key="4">
    <source>
        <dbReference type="Proteomes" id="UP000249616"/>
    </source>
</evidence>
<dbReference type="SUPFAM" id="SSF56601">
    <property type="entry name" value="beta-lactamase/transpeptidase-like"/>
    <property type="match status" value="1"/>
</dbReference>
<dbReference type="EMBL" id="CP030073">
    <property type="protein sequence ID" value="AWW40493.1"/>
    <property type="molecule type" value="Genomic_DNA"/>
</dbReference>
<proteinExistence type="predicted"/>
<dbReference type="InterPro" id="IPR000871">
    <property type="entry name" value="Beta-lactam_class-A"/>
</dbReference>
<dbReference type="KEGG" id="scad:DN051_30620"/>
<gene>
    <name evidence="3" type="ORF">DN051_30620</name>
</gene>
<evidence type="ECO:0000259" key="2">
    <source>
        <dbReference type="Pfam" id="PF13354"/>
    </source>
</evidence>
<organism evidence="3 4">
    <name type="scientific">Streptomyces cadmiisoli</name>
    <dbReference type="NCBI Taxonomy" id="2184053"/>
    <lineage>
        <taxon>Bacteria</taxon>
        <taxon>Bacillati</taxon>
        <taxon>Actinomycetota</taxon>
        <taxon>Actinomycetes</taxon>
        <taxon>Kitasatosporales</taxon>
        <taxon>Streptomycetaceae</taxon>
        <taxon>Streptomyces</taxon>
        <taxon>Streptomyces aurantiacus group</taxon>
    </lineage>
</organism>
<feature type="domain" description="Beta-lactamase class A catalytic" evidence="2">
    <location>
        <begin position="151"/>
        <end position="287"/>
    </location>
</feature>
<dbReference type="PANTHER" id="PTHR35333:SF3">
    <property type="entry name" value="BETA-LACTAMASE-TYPE TRANSPEPTIDASE FOLD CONTAINING PROTEIN"/>
    <property type="match status" value="1"/>
</dbReference>
<dbReference type="InterPro" id="IPR045155">
    <property type="entry name" value="Beta-lactam_cat"/>
</dbReference>